<dbReference type="InterPro" id="IPR006202">
    <property type="entry name" value="Neur_chan_lig-bd"/>
</dbReference>
<feature type="chain" id="PRO_5046185067" description="Neurotransmitter-gated ion-channel ligand-binding domain-containing protein" evidence="1">
    <location>
        <begin position="20"/>
        <end position="166"/>
    </location>
</feature>
<dbReference type="Pfam" id="PF02931">
    <property type="entry name" value="Neur_chan_LBD"/>
    <property type="match status" value="1"/>
</dbReference>
<gene>
    <name evidence="3" type="ORF">ABMA27_000940</name>
</gene>
<feature type="domain" description="Neurotransmitter-gated ion-channel ligand-binding" evidence="2">
    <location>
        <begin position="25"/>
        <end position="65"/>
    </location>
</feature>
<evidence type="ECO:0000259" key="2">
    <source>
        <dbReference type="Pfam" id="PF02931"/>
    </source>
</evidence>
<keyword evidence="4" id="KW-1185">Reference proteome</keyword>
<protein>
    <recommendedName>
        <fullName evidence="2">Neurotransmitter-gated ion-channel ligand-binding domain-containing protein</fullName>
    </recommendedName>
</protein>
<reference evidence="3 4" key="1">
    <citation type="submission" date="2024-06" db="EMBL/GenBank/DDBJ databases">
        <title>A chromosome-level genome assembly of beet webworm, Loxostege sticticalis.</title>
        <authorList>
            <person name="Zhang Y."/>
        </authorList>
    </citation>
    <scope>NUCLEOTIDE SEQUENCE [LARGE SCALE GENOMIC DNA]</scope>
    <source>
        <strain evidence="3">AQ026</strain>
        <tissue evidence="3">Whole body</tissue>
    </source>
</reference>
<evidence type="ECO:0000313" key="3">
    <source>
        <dbReference type="EMBL" id="KAL0882468.1"/>
    </source>
</evidence>
<sequence length="166" mass="18220">MAALVWWLAACCLLRAATAGNPDAKRLYDDLLSNYNKLVRPVVNTTDVLRVCIKLKLSQLIDVVSVAACKHCVPGAAAVTYIGRDQGCTANAYLALARRIWNLNRHESHQRLGLASGDPVFVGHFSFVNTNLVTNSYICNCRVHAVPISLFARRRAVSLCISNQIP</sequence>
<proteinExistence type="predicted"/>
<dbReference type="Gene3D" id="2.70.170.10">
    <property type="entry name" value="Neurotransmitter-gated ion-channel ligand-binding domain"/>
    <property type="match status" value="1"/>
</dbReference>
<keyword evidence="1" id="KW-0732">Signal</keyword>
<organism evidence="3 4">
    <name type="scientific">Loxostege sticticalis</name>
    <name type="common">Beet webworm moth</name>
    <dbReference type="NCBI Taxonomy" id="481309"/>
    <lineage>
        <taxon>Eukaryota</taxon>
        <taxon>Metazoa</taxon>
        <taxon>Ecdysozoa</taxon>
        <taxon>Arthropoda</taxon>
        <taxon>Hexapoda</taxon>
        <taxon>Insecta</taxon>
        <taxon>Pterygota</taxon>
        <taxon>Neoptera</taxon>
        <taxon>Endopterygota</taxon>
        <taxon>Lepidoptera</taxon>
        <taxon>Glossata</taxon>
        <taxon>Ditrysia</taxon>
        <taxon>Pyraloidea</taxon>
        <taxon>Crambidae</taxon>
        <taxon>Pyraustinae</taxon>
        <taxon>Loxostege</taxon>
    </lineage>
</organism>
<dbReference type="InterPro" id="IPR036734">
    <property type="entry name" value="Neur_chan_lig-bd_sf"/>
</dbReference>
<dbReference type="SUPFAM" id="SSF63712">
    <property type="entry name" value="Nicotinic receptor ligand binding domain-like"/>
    <property type="match status" value="1"/>
</dbReference>
<dbReference type="Proteomes" id="UP001549920">
    <property type="component" value="Unassembled WGS sequence"/>
</dbReference>
<evidence type="ECO:0000256" key="1">
    <source>
        <dbReference type="SAM" id="SignalP"/>
    </source>
</evidence>
<name>A0ABR3I168_LOXSC</name>
<evidence type="ECO:0000313" key="4">
    <source>
        <dbReference type="Proteomes" id="UP001549920"/>
    </source>
</evidence>
<dbReference type="EMBL" id="JBEUOH010000010">
    <property type="protein sequence ID" value="KAL0882468.1"/>
    <property type="molecule type" value="Genomic_DNA"/>
</dbReference>
<accession>A0ABR3I168</accession>
<comment type="caution">
    <text evidence="3">The sequence shown here is derived from an EMBL/GenBank/DDBJ whole genome shotgun (WGS) entry which is preliminary data.</text>
</comment>
<feature type="signal peptide" evidence="1">
    <location>
        <begin position="1"/>
        <end position="19"/>
    </location>
</feature>